<dbReference type="InterPro" id="IPR012337">
    <property type="entry name" value="RNaseH-like_sf"/>
</dbReference>
<keyword evidence="10" id="KW-0229">DNA integration</keyword>
<comment type="function">
    <text evidence="20">Capsid protein (CA) is the structural component of the virus-like particle (VLP), forming the shell that encapsulates the retrotransposons dimeric RNA genome. The particles are assembled from trimer-clustered units and there are holes in the capsid shells that allow for the diffusion of macromolecules. CA also has nucleocapsid-like chaperone activity, promoting primer tRNA(i)-Met annealing to the multipartite primer-binding site (PBS), dimerization of Ty1 RNA and initiation of reverse transcription.</text>
</comment>
<feature type="compositionally biased region" description="Polar residues" evidence="21">
    <location>
        <begin position="18"/>
        <end position="38"/>
    </location>
</feature>
<dbReference type="PROSITE" id="PS50994">
    <property type="entry name" value="INTEGRASE"/>
    <property type="match status" value="1"/>
</dbReference>
<dbReference type="SUPFAM" id="SSF56672">
    <property type="entry name" value="DNA/RNA polymerases"/>
    <property type="match status" value="1"/>
</dbReference>
<gene>
    <name evidence="23" type="ORF">O181_076454</name>
</gene>
<name>A0A9Q3IFE8_9BASI</name>
<keyword evidence="5" id="KW-0479">Metal-binding</keyword>
<dbReference type="EMBL" id="AVOT02041413">
    <property type="protein sequence ID" value="MBW0536739.1"/>
    <property type="molecule type" value="Genomic_DNA"/>
</dbReference>
<dbReference type="GO" id="GO:0004519">
    <property type="term" value="F:endonuclease activity"/>
    <property type="evidence" value="ECO:0007669"/>
    <property type="project" value="UniProtKB-KW"/>
</dbReference>
<evidence type="ECO:0000256" key="3">
    <source>
        <dbReference type="ARBA" id="ARBA00022695"/>
    </source>
</evidence>
<evidence type="ECO:0000256" key="21">
    <source>
        <dbReference type="SAM" id="MobiDB-lite"/>
    </source>
</evidence>
<evidence type="ECO:0000256" key="14">
    <source>
        <dbReference type="ARBA" id="ARBA00023268"/>
    </source>
</evidence>
<keyword evidence="11" id="KW-0695">RNA-directed DNA polymerase</keyword>
<evidence type="ECO:0000259" key="22">
    <source>
        <dbReference type="PROSITE" id="PS50994"/>
    </source>
</evidence>
<reference evidence="23" key="1">
    <citation type="submission" date="2021-03" db="EMBL/GenBank/DDBJ databases">
        <title>Draft genome sequence of rust myrtle Austropuccinia psidii MF-1, a brazilian biotype.</title>
        <authorList>
            <person name="Quecine M.C."/>
            <person name="Pachon D.M.R."/>
            <person name="Bonatelli M.L."/>
            <person name="Correr F.H."/>
            <person name="Franceschini L.M."/>
            <person name="Leite T.F."/>
            <person name="Margarido G.R.A."/>
            <person name="Almeida C.A."/>
            <person name="Ferrarezi J.A."/>
            <person name="Labate C.A."/>
        </authorList>
    </citation>
    <scope>NUCLEOTIDE SEQUENCE</scope>
    <source>
        <strain evidence="23">MF-1</strain>
    </source>
</reference>
<dbReference type="SUPFAM" id="SSF53098">
    <property type="entry name" value="Ribonuclease H-like"/>
    <property type="match status" value="1"/>
</dbReference>
<evidence type="ECO:0000256" key="20">
    <source>
        <dbReference type="ARBA" id="ARBA00057243"/>
    </source>
</evidence>
<evidence type="ECO:0000256" key="16">
    <source>
        <dbReference type="ARBA" id="ARBA00032154"/>
    </source>
</evidence>
<dbReference type="Proteomes" id="UP000765509">
    <property type="component" value="Unassembled WGS sequence"/>
</dbReference>
<dbReference type="PANTHER" id="PTHR42648">
    <property type="entry name" value="TRANSPOSASE, PUTATIVE-RELATED"/>
    <property type="match status" value="1"/>
</dbReference>
<evidence type="ECO:0000256" key="4">
    <source>
        <dbReference type="ARBA" id="ARBA00022722"/>
    </source>
</evidence>
<dbReference type="GO" id="GO:0015074">
    <property type="term" value="P:DNA integration"/>
    <property type="evidence" value="ECO:0007669"/>
    <property type="project" value="UniProtKB-KW"/>
</dbReference>
<dbReference type="Pfam" id="PF14223">
    <property type="entry name" value="Retrotran_gag_2"/>
    <property type="match status" value="1"/>
</dbReference>
<dbReference type="GO" id="GO:0005634">
    <property type="term" value="C:nucleus"/>
    <property type="evidence" value="ECO:0007669"/>
    <property type="project" value="UniProtKB-ARBA"/>
</dbReference>
<keyword evidence="12" id="KW-0239">DNA-directed DNA polymerase</keyword>
<dbReference type="InterPro" id="IPR043502">
    <property type="entry name" value="DNA/RNA_pol_sf"/>
</dbReference>
<evidence type="ECO:0000256" key="17">
    <source>
        <dbReference type="ARBA" id="ARBA00033113"/>
    </source>
</evidence>
<keyword evidence="1" id="KW-0815">Transposition</keyword>
<keyword evidence="3" id="KW-0548">Nucleotidyltransferase</keyword>
<dbReference type="GO" id="GO:0005524">
    <property type="term" value="F:ATP binding"/>
    <property type="evidence" value="ECO:0007669"/>
    <property type="project" value="UniProtKB-KW"/>
</dbReference>
<dbReference type="PROSITE" id="PS00141">
    <property type="entry name" value="ASP_PROTEASE"/>
    <property type="match status" value="1"/>
</dbReference>
<dbReference type="GO" id="GO:0003723">
    <property type="term" value="F:RNA binding"/>
    <property type="evidence" value="ECO:0007669"/>
    <property type="project" value="UniProtKB-KW"/>
</dbReference>
<dbReference type="CDD" id="cd09272">
    <property type="entry name" value="RNase_HI_RT_Ty1"/>
    <property type="match status" value="1"/>
</dbReference>
<keyword evidence="6" id="KW-0255">Endonuclease</keyword>
<protein>
    <recommendedName>
        <fullName evidence="15">Gag-Pol-p199</fullName>
    </recommendedName>
    <alternativeName>
        <fullName evidence="16">TY1A-TY1B</fullName>
    </alternativeName>
    <alternativeName>
        <fullName evidence="17">p190</fullName>
    </alternativeName>
</protein>
<keyword evidence="13" id="KW-0233">DNA recombination</keyword>
<dbReference type="Pfam" id="PF25597">
    <property type="entry name" value="SH3_retrovirus"/>
    <property type="match status" value="1"/>
</dbReference>
<dbReference type="InterPro" id="IPR057670">
    <property type="entry name" value="SH3_retrovirus"/>
</dbReference>
<dbReference type="GO" id="GO:0006310">
    <property type="term" value="P:DNA recombination"/>
    <property type="evidence" value="ECO:0007669"/>
    <property type="project" value="UniProtKB-KW"/>
</dbReference>
<dbReference type="Gene3D" id="3.30.420.10">
    <property type="entry name" value="Ribonuclease H-like superfamily/Ribonuclease H"/>
    <property type="match status" value="1"/>
</dbReference>
<evidence type="ECO:0000256" key="11">
    <source>
        <dbReference type="ARBA" id="ARBA00022918"/>
    </source>
</evidence>
<evidence type="ECO:0000256" key="19">
    <source>
        <dbReference type="ARBA" id="ARBA00049244"/>
    </source>
</evidence>
<feature type="compositionally biased region" description="Basic residues" evidence="21">
    <location>
        <begin position="274"/>
        <end position="286"/>
    </location>
</feature>
<keyword evidence="9" id="KW-0694">RNA-binding</keyword>
<comment type="catalytic activity">
    <reaction evidence="19">
        <text>DNA(n) + a 2'-deoxyribonucleoside 5'-triphosphate = DNA(n+1) + diphosphate</text>
        <dbReference type="Rhea" id="RHEA:22508"/>
        <dbReference type="Rhea" id="RHEA-COMP:17339"/>
        <dbReference type="Rhea" id="RHEA-COMP:17340"/>
        <dbReference type="ChEBI" id="CHEBI:33019"/>
        <dbReference type="ChEBI" id="CHEBI:61560"/>
        <dbReference type="ChEBI" id="CHEBI:173112"/>
        <dbReference type="EC" id="2.7.7.7"/>
    </reaction>
</comment>
<dbReference type="GO" id="GO:0006508">
    <property type="term" value="P:proteolysis"/>
    <property type="evidence" value="ECO:0007669"/>
    <property type="project" value="UniProtKB-KW"/>
</dbReference>
<evidence type="ECO:0000256" key="18">
    <source>
        <dbReference type="ARBA" id="ARBA00048173"/>
    </source>
</evidence>
<dbReference type="Pfam" id="PF07727">
    <property type="entry name" value="RVT_2"/>
    <property type="match status" value="1"/>
</dbReference>
<dbReference type="GO" id="GO:0003964">
    <property type="term" value="F:RNA-directed DNA polymerase activity"/>
    <property type="evidence" value="ECO:0007669"/>
    <property type="project" value="UniProtKB-KW"/>
</dbReference>
<dbReference type="GO" id="GO:0032196">
    <property type="term" value="P:transposition"/>
    <property type="evidence" value="ECO:0007669"/>
    <property type="project" value="UniProtKB-KW"/>
</dbReference>
<keyword evidence="4" id="KW-0540">Nuclease</keyword>
<evidence type="ECO:0000256" key="6">
    <source>
        <dbReference type="ARBA" id="ARBA00022759"/>
    </source>
</evidence>
<evidence type="ECO:0000256" key="7">
    <source>
        <dbReference type="ARBA" id="ARBA00022801"/>
    </source>
</evidence>
<organism evidence="23 24">
    <name type="scientific">Austropuccinia psidii MF-1</name>
    <dbReference type="NCBI Taxonomy" id="1389203"/>
    <lineage>
        <taxon>Eukaryota</taxon>
        <taxon>Fungi</taxon>
        <taxon>Dikarya</taxon>
        <taxon>Basidiomycota</taxon>
        <taxon>Pucciniomycotina</taxon>
        <taxon>Pucciniomycetes</taxon>
        <taxon>Pucciniales</taxon>
        <taxon>Sphaerophragmiaceae</taxon>
        <taxon>Austropuccinia</taxon>
    </lineage>
</organism>
<evidence type="ECO:0000256" key="2">
    <source>
        <dbReference type="ARBA" id="ARBA00022679"/>
    </source>
</evidence>
<dbReference type="GO" id="GO:0046872">
    <property type="term" value="F:metal ion binding"/>
    <property type="evidence" value="ECO:0007669"/>
    <property type="project" value="UniProtKB-KW"/>
</dbReference>
<keyword evidence="2" id="KW-0808">Transferase</keyword>
<accession>A0A9Q3IFE8</accession>
<dbReference type="InterPro" id="IPR013103">
    <property type="entry name" value="RVT_2"/>
</dbReference>
<evidence type="ECO:0000256" key="1">
    <source>
        <dbReference type="ARBA" id="ARBA00022578"/>
    </source>
</evidence>
<keyword evidence="8" id="KW-0460">Magnesium</keyword>
<proteinExistence type="predicted"/>
<feature type="region of interest" description="Disordered" evidence="21">
    <location>
        <begin position="270"/>
        <end position="296"/>
    </location>
</feature>
<keyword evidence="14" id="KW-0511">Multifunctional enzyme</keyword>
<dbReference type="InterPro" id="IPR001584">
    <property type="entry name" value="Integrase_cat-core"/>
</dbReference>
<evidence type="ECO:0000256" key="9">
    <source>
        <dbReference type="ARBA" id="ARBA00022884"/>
    </source>
</evidence>
<dbReference type="GO" id="GO:0004190">
    <property type="term" value="F:aspartic-type endopeptidase activity"/>
    <property type="evidence" value="ECO:0007669"/>
    <property type="project" value="UniProtKB-KW"/>
</dbReference>
<comment type="catalytic activity">
    <reaction evidence="18">
        <text>DNA(n) + a 2'-deoxyribonucleoside 5'-triphosphate = DNA(n+1) + diphosphate</text>
        <dbReference type="Rhea" id="RHEA:22508"/>
        <dbReference type="Rhea" id="RHEA-COMP:17339"/>
        <dbReference type="Rhea" id="RHEA-COMP:17340"/>
        <dbReference type="ChEBI" id="CHEBI:33019"/>
        <dbReference type="ChEBI" id="CHEBI:61560"/>
        <dbReference type="ChEBI" id="CHEBI:173112"/>
        <dbReference type="EC" id="2.7.7.49"/>
    </reaction>
</comment>
<dbReference type="GO" id="GO:0003887">
    <property type="term" value="F:DNA-directed DNA polymerase activity"/>
    <property type="evidence" value="ECO:0007669"/>
    <property type="project" value="UniProtKB-KW"/>
</dbReference>
<dbReference type="InterPro" id="IPR001969">
    <property type="entry name" value="Aspartic_peptidase_AS"/>
</dbReference>
<sequence length="1378" mass="154369">MSIPISSDTSESDYRAVTPTSNQMETNNPSNVMHQSSPEKPLYSSILRELTQQGLSASLKRMSLIEPLNSANYSNWSNKIKLALQMRNLDIFLDPEWTSGLGREPENAEGIEFLKNCCKQIYSWIGDRLDQENFDKFYDQDLVSYNPALLWEKIKDHYAASSAENCATLFRKIFSLNIEESNIKESIAELRHQVNLLKMMGCKLFDVDTLTKVLAFYVLQSLPASYQIVSNNIYQSTEISGIVPSLDKVLSEIEISFSRRLDSTQNLSALKAQGSHKSRPKCKNGKHNPLAPHSKDECFELHPEKLEAFRARKAAREQGKSSSLQIFSALQVKAGPETAILDSGASYSLFKDSSRFISTSVTRIPLSLADGSSIIATEIGTAVISSSDGSPIHLRNSLVIPSVATPLIALSPFLKKHCSLIGMGNSVKLINKDGNPLLEGSLKDKVVSISLKGPSISKVNSLVNPTTIHKALGHPSLKYARIMRPDIDFSSVRCEACLISKSHCLPFQGEFPSPEFPLQVIHLDLCGPITPMSKGGNRFVLQIIDGYSRFRFTYPLSRKSQSIEKFKEFKSFVENQTQLKIKQVVTDNGGEFTSNEFKRLFEVSGIQNTLTAPHTPQQNPLAERANRSLFERARCLLLDSKLPHQWWGESISMATYLLNRTPVASLHFQTPFELLFGKKPKMPNLHLFGCLVYININKCNVSSKLTPRANKGLFLGYLEGHKNFKVFNFDTGKYQVTHDCMFLDDSPGYPHSLDKVSSAPIPPFYLENDPLFKRSDGLSVTPSCSEAVPCASPNRSSISSPISLRPVPCTSPSDSPISPSLISNPPNDVDLEELDEGRVEKRLPKGWVMDYAPSVTRKDISSSINQDNILDYRRNQSINVSVVPKNYHQALDHLNADEWIKAINSEIASSTWVFREKEDQFGNVVRHKARLCVQGYAQKEGIDYNDTFAPTGRLSSLRFLLSLCASKNYDIHQMDGKTAFLHGVTEEAVFMRYPHGYPHQIEEGTCLKLLKSLYGLKQSPRCWYKRLSEVFNTLGFEVNDADPCLFVKWEGINPIMVFVHVDDMVIGGDSASVLKFKQEIQKYFKMEDLGEIVYVLGIKVTRNREDKTIRLSQELYVQKMLNEFGMLECKPVSTPINPGCRLSPSNQNNSNNSFEYRKAVGLLNYLVTCTRPDLAYSTSSLSQFLDCPSDDHVAAFKRILRYIQGAKDFSLVLGGNNPSSIISGFADSDWGSNYDGKSFSGFGVLFGGLIAWKTKKQSTAALSTTEAELNGLVELAQDILWLKKLLISLKIDPSVQLRCDNQGAIALCHNPLYHHKTRHLNIKLNWLRDLTINKKITLSYIPTSDMWADIFTKGLCKPKHQVFCQKLGLIALSSKRAY</sequence>
<dbReference type="InterPro" id="IPR036397">
    <property type="entry name" value="RNaseH_sf"/>
</dbReference>
<feature type="region of interest" description="Disordered" evidence="21">
    <location>
        <begin position="801"/>
        <end position="828"/>
    </location>
</feature>
<evidence type="ECO:0000313" key="24">
    <source>
        <dbReference type="Proteomes" id="UP000765509"/>
    </source>
</evidence>
<evidence type="ECO:0000256" key="8">
    <source>
        <dbReference type="ARBA" id="ARBA00022842"/>
    </source>
</evidence>
<dbReference type="PANTHER" id="PTHR42648:SF11">
    <property type="entry name" value="TRANSPOSON TY4-P GAG-POL POLYPROTEIN"/>
    <property type="match status" value="1"/>
</dbReference>
<evidence type="ECO:0000313" key="23">
    <source>
        <dbReference type="EMBL" id="MBW0536739.1"/>
    </source>
</evidence>
<evidence type="ECO:0000256" key="10">
    <source>
        <dbReference type="ARBA" id="ARBA00022908"/>
    </source>
</evidence>
<keyword evidence="24" id="KW-1185">Reference proteome</keyword>
<feature type="domain" description="Integrase catalytic" evidence="22">
    <location>
        <begin position="513"/>
        <end position="679"/>
    </location>
</feature>
<evidence type="ECO:0000256" key="13">
    <source>
        <dbReference type="ARBA" id="ARBA00023172"/>
    </source>
</evidence>
<evidence type="ECO:0000256" key="12">
    <source>
        <dbReference type="ARBA" id="ARBA00022932"/>
    </source>
</evidence>
<keyword evidence="7" id="KW-0378">Hydrolase</keyword>
<evidence type="ECO:0000256" key="5">
    <source>
        <dbReference type="ARBA" id="ARBA00022723"/>
    </source>
</evidence>
<comment type="caution">
    <text evidence="23">The sequence shown here is derived from an EMBL/GenBank/DDBJ whole genome shotgun (WGS) entry which is preliminary data.</text>
</comment>
<dbReference type="OrthoDB" id="3768101at2759"/>
<evidence type="ECO:0000256" key="15">
    <source>
        <dbReference type="ARBA" id="ARBA00030524"/>
    </source>
</evidence>
<feature type="region of interest" description="Disordered" evidence="21">
    <location>
        <begin position="1"/>
        <end position="38"/>
    </location>
</feature>
<dbReference type="Pfam" id="PF00665">
    <property type="entry name" value="rve"/>
    <property type="match status" value="1"/>
</dbReference>
<dbReference type="InterPro" id="IPR039537">
    <property type="entry name" value="Retrotran_Ty1/copia-like"/>
</dbReference>